<organism evidence="2 3">
    <name type="scientific">Coprinellus micaceus</name>
    <name type="common">Glistening ink-cap mushroom</name>
    <name type="synonym">Coprinus micaceus</name>
    <dbReference type="NCBI Taxonomy" id="71717"/>
    <lineage>
        <taxon>Eukaryota</taxon>
        <taxon>Fungi</taxon>
        <taxon>Dikarya</taxon>
        <taxon>Basidiomycota</taxon>
        <taxon>Agaricomycotina</taxon>
        <taxon>Agaricomycetes</taxon>
        <taxon>Agaricomycetidae</taxon>
        <taxon>Agaricales</taxon>
        <taxon>Agaricineae</taxon>
        <taxon>Psathyrellaceae</taxon>
        <taxon>Coprinellus</taxon>
    </lineage>
</organism>
<dbReference type="PANTHER" id="PTHR36183:SF2">
    <property type="entry name" value="BETA-GLUCURONIDASE C-TERMINAL DOMAIN-CONTAINING PROTEIN"/>
    <property type="match status" value="1"/>
</dbReference>
<keyword evidence="3" id="KW-1185">Reference proteome</keyword>
<dbReference type="InterPro" id="IPR031728">
    <property type="entry name" value="GlcAase_C"/>
</dbReference>
<comment type="caution">
    <text evidence="2">The sequence shown here is derived from an EMBL/GenBank/DDBJ whole genome shotgun (WGS) entry which is preliminary data.</text>
</comment>
<reference evidence="2 3" key="1">
    <citation type="journal article" date="2019" name="Nat. Ecol. Evol.">
        <title>Megaphylogeny resolves global patterns of mushroom evolution.</title>
        <authorList>
            <person name="Varga T."/>
            <person name="Krizsan K."/>
            <person name="Foldi C."/>
            <person name="Dima B."/>
            <person name="Sanchez-Garcia M."/>
            <person name="Sanchez-Ramirez S."/>
            <person name="Szollosi G.J."/>
            <person name="Szarkandi J.G."/>
            <person name="Papp V."/>
            <person name="Albert L."/>
            <person name="Andreopoulos W."/>
            <person name="Angelini C."/>
            <person name="Antonin V."/>
            <person name="Barry K.W."/>
            <person name="Bougher N.L."/>
            <person name="Buchanan P."/>
            <person name="Buyck B."/>
            <person name="Bense V."/>
            <person name="Catcheside P."/>
            <person name="Chovatia M."/>
            <person name="Cooper J."/>
            <person name="Damon W."/>
            <person name="Desjardin D."/>
            <person name="Finy P."/>
            <person name="Geml J."/>
            <person name="Haridas S."/>
            <person name="Hughes K."/>
            <person name="Justo A."/>
            <person name="Karasinski D."/>
            <person name="Kautmanova I."/>
            <person name="Kiss B."/>
            <person name="Kocsube S."/>
            <person name="Kotiranta H."/>
            <person name="LaButti K.M."/>
            <person name="Lechner B.E."/>
            <person name="Liimatainen K."/>
            <person name="Lipzen A."/>
            <person name="Lukacs Z."/>
            <person name="Mihaltcheva S."/>
            <person name="Morgado L.N."/>
            <person name="Niskanen T."/>
            <person name="Noordeloos M.E."/>
            <person name="Ohm R.A."/>
            <person name="Ortiz-Santana B."/>
            <person name="Ovrebo C."/>
            <person name="Racz N."/>
            <person name="Riley R."/>
            <person name="Savchenko A."/>
            <person name="Shiryaev A."/>
            <person name="Soop K."/>
            <person name="Spirin V."/>
            <person name="Szebenyi C."/>
            <person name="Tomsovsky M."/>
            <person name="Tulloss R.E."/>
            <person name="Uehling J."/>
            <person name="Grigoriev I.V."/>
            <person name="Vagvolgyi C."/>
            <person name="Papp T."/>
            <person name="Martin F.M."/>
            <person name="Miettinen O."/>
            <person name="Hibbett D.S."/>
            <person name="Nagy L.G."/>
        </authorList>
    </citation>
    <scope>NUCLEOTIDE SEQUENCE [LARGE SCALE GENOMIC DNA]</scope>
    <source>
        <strain evidence="2 3">FP101781</strain>
    </source>
</reference>
<dbReference type="OrthoDB" id="2831684at2759"/>
<dbReference type="Gene3D" id="3.20.20.80">
    <property type="entry name" value="Glycosidases"/>
    <property type="match status" value="1"/>
</dbReference>
<gene>
    <name evidence="2" type="ORF">FA13DRAFT_1811920</name>
</gene>
<dbReference type="SUPFAM" id="SSF51445">
    <property type="entry name" value="(Trans)glycosidases"/>
    <property type="match status" value="1"/>
</dbReference>
<dbReference type="PANTHER" id="PTHR36183">
    <property type="entry name" value="BETA-GLUCURONIDASE"/>
    <property type="match status" value="1"/>
</dbReference>
<protein>
    <submittedName>
        <fullName evidence="2">Glycoside hydrolase family 79 protein</fullName>
    </submittedName>
</protein>
<evidence type="ECO:0000259" key="1">
    <source>
        <dbReference type="Pfam" id="PF16862"/>
    </source>
</evidence>
<dbReference type="Proteomes" id="UP000298030">
    <property type="component" value="Unassembled WGS sequence"/>
</dbReference>
<evidence type="ECO:0000313" key="3">
    <source>
        <dbReference type="Proteomes" id="UP000298030"/>
    </source>
</evidence>
<sequence>MPRFHSPQSERGGLLASFPRLLLGILALLALHSNKSYGVLGGATRAPDGSLTIRLTGPANLPADASHDLHPSLASFSIETAFFETFVGNTSSPNLLTRRLLETLQQRTGTPAEIRIGGITADSTYWNSSLGTSSFNFIDSTGALHNTTIGPGFWESVGLLPEGTKVTMNLNLEDLNYQSAFDVAKSAVEGLASGQLVMFEIGNEPDHYHSFTPQNYTSIWTKWADDLTAAFGLKRPFFQVAATVEDPFWPYGAPGATSQLDCVSALAAGANRDGVVASCSEHSYQYSVCDPVRTAVATLPNLVNHTRLAMFLDLWQPRVQAVREQLGPHAFVNGEYNSVSCSGKNGVSNTFGQALWLLDTTLYAASINISRMYIHQGGPLALQSSTQLNHGGLSFYDLWFPVQNMNGPVKVFPSYYAYLFITEALGFSKSNRIANIYPGRQANGSSITTAMGDDSSGQLVSYGFWDLGGPLNSGYPSKLALLNLQIYNTTQAGTVIRPNSTFDISAYVKEPMQQVRIRRLQASGADVKEGDDTLWAGQKYGTGLATGDIREELVEGPLVHVQASEAALVFLY</sequence>
<dbReference type="EMBL" id="QPFP01000009">
    <property type="protein sequence ID" value="TEB34641.1"/>
    <property type="molecule type" value="Genomic_DNA"/>
</dbReference>
<name>A0A4Y7TKZ2_COPMI</name>
<dbReference type="InterPro" id="IPR017853">
    <property type="entry name" value="GH"/>
</dbReference>
<keyword evidence="2" id="KW-0378">Hydrolase</keyword>
<dbReference type="InterPro" id="IPR052974">
    <property type="entry name" value="GH79_Enzymes"/>
</dbReference>
<accession>A0A4Y7TKZ2</accession>
<proteinExistence type="predicted"/>
<dbReference type="GO" id="GO:0016787">
    <property type="term" value="F:hydrolase activity"/>
    <property type="evidence" value="ECO:0007669"/>
    <property type="project" value="UniProtKB-KW"/>
</dbReference>
<evidence type="ECO:0000313" key="2">
    <source>
        <dbReference type="EMBL" id="TEB34641.1"/>
    </source>
</evidence>
<dbReference type="AlphaFoldDB" id="A0A4Y7TKZ2"/>
<dbReference type="Pfam" id="PF16862">
    <property type="entry name" value="Glyco_hydro_79C"/>
    <property type="match status" value="1"/>
</dbReference>
<feature type="domain" description="Beta-glucuronidase C-terminal" evidence="1">
    <location>
        <begin position="473"/>
        <end position="568"/>
    </location>
</feature>